<feature type="region of interest" description="Disordered" evidence="1">
    <location>
        <begin position="39"/>
        <end position="97"/>
    </location>
</feature>
<dbReference type="EMBL" id="KZ824419">
    <property type="protein sequence ID" value="RAL06140.1"/>
    <property type="molecule type" value="Genomic_DNA"/>
</dbReference>
<dbReference type="RefSeq" id="XP_025580467.1">
    <property type="nucleotide sequence ID" value="XM_025718363.1"/>
</dbReference>
<evidence type="ECO:0000313" key="3">
    <source>
        <dbReference type="Proteomes" id="UP000249402"/>
    </source>
</evidence>
<feature type="compositionally biased region" description="Polar residues" evidence="1">
    <location>
        <begin position="39"/>
        <end position="60"/>
    </location>
</feature>
<name>A0A395HEG9_9EURO</name>
<reference evidence="2 3" key="1">
    <citation type="submission" date="2018-02" db="EMBL/GenBank/DDBJ databases">
        <title>The genomes of Aspergillus section Nigri reveals drivers in fungal speciation.</title>
        <authorList>
            <consortium name="DOE Joint Genome Institute"/>
            <person name="Vesth T.C."/>
            <person name="Nybo J."/>
            <person name="Theobald S."/>
            <person name="Brandl J."/>
            <person name="Frisvad J.C."/>
            <person name="Nielsen K.F."/>
            <person name="Lyhne E.K."/>
            <person name="Kogle M.E."/>
            <person name="Kuo A."/>
            <person name="Riley R."/>
            <person name="Clum A."/>
            <person name="Nolan M."/>
            <person name="Lipzen A."/>
            <person name="Salamov A."/>
            <person name="Henrissat B."/>
            <person name="Wiebenga A."/>
            <person name="De vries R.P."/>
            <person name="Grigoriev I.V."/>
            <person name="Mortensen U.H."/>
            <person name="Andersen M.R."/>
            <person name="Baker S.E."/>
        </authorList>
    </citation>
    <scope>NUCLEOTIDE SEQUENCE [LARGE SCALE GENOMIC DNA]</scope>
    <source>
        <strain evidence="2 3">CBS 121593</strain>
    </source>
</reference>
<dbReference type="VEuPathDB" id="FungiDB:BO80DRAFT_420439"/>
<evidence type="ECO:0000313" key="2">
    <source>
        <dbReference type="EMBL" id="RAL06140.1"/>
    </source>
</evidence>
<keyword evidence="3" id="KW-1185">Reference proteome</keyword>
<dbReference type="AlphaFoldDB" id="A0A395HEG9"/>
<organism evidence="2 3">
    <name type="scientific">Aspergillus ibericus CBS 121593</name>
    <dbReference type="NCBI Taxonomy" id="1448316"/>
    <lineage>
        <taxon>Eukaryota</taxon>
        <taxon>Fungi</taxon>
        <taxon>Dikarya</taxon>
        <taxon>Ascomycota</taxon>
        <taxon>Pezizomycotina</taxon>
        <taxon>Eurotiomycetes</taxon>
        <taxon>Eurotiomycetidae</taxon>
        <taxon>Eurotiales</taxon>
        <taxon>Aspergillaceae</taxon>
        <taxon>Aspergillus</taxon>
        <taxon>Aspergillus subgen. Circumdati</taxon>
    </lineage>
</organism>
<proteinExistence type="predicted"/>
<accession>A0A395HEG9</accession>
<feature type="compositionally biased region" description="Polar residues" evidence="1">
    <location>
        <begin position="71"/>
        <end position="85"/>
    </location>
</feature>
<gene>
    <name evidence="2" type="ORF">BO80DRAFT_420439</name>
</gene>
<evidence type="ECO:0000256" key="1">
    <source>
        <dbReference type="SAM" id="MobiDB-lite"/>
    </source>
</evidence>
<sequence>MNSTVFQKRHICKRTKFSSATTAYLFSCSTTPTTRYIQRNANTTKPQPHNSRTPISTQACLASEPQPKPKPTSTRQLYTPPNATNHQQHAHAAPKRTSASYMTCLTVKATNPLRLHALHPLERKIKFPLF</sequence>
<dbReference type="GeneID" id="37223228"/>
<protein>
    <submittedName>
        <fullName evidence="2">Uncharacterized protein</fullName>
    </submittedName>
</protein>
<dbReference type="Proteomes" id="UP000249402">
    <property type="component" value="Unassembled WGS sequence"/>
</dbReference>